<evidence type="ECO:0000256" key="1">
    <source>
        <dbReference type="SAM" id="SignalP"/>
    </source>
</evidence>
<dbReference type="AlphaFoldDB" id="A0A1D8JEE6"/>
<organism evidence="2 3">
    <name type="scientific">Sporosarcina ureilytica</name>
    <dbReference type="NCBI Taxonomy" id="298596"/>
    <lineage>
        <taxon>Bacteria</taxon>
        <taxon>Bacillati</taxon>
        <taxon>Bacillota</taxon>
        <taxon>Bacilli</taxon>
        <taxon>Bacillales</taxon>
        <taxon>Caryophanaceae</taxon>
        <taxon>Sporosarcina</taxon>
    </lineage>
</organism>
<name>A0A1D8JEE6_9BACL</name>
<dbReference type="Gene3D" id="2.40.50.140">
    <property type="entry name" value="Nucleic acid-binding proteins"/>
    <property type="match status" value="1"/>
</dbReference>
<feature type="chain" id="PRO_5009109003" description="DUF3221 domain-containing protein" evidence="1">
    <location>
        <begin position="23"/>
        <end position="113"/>
    </location>
</feature>
<keyword evidence="3" id="KW-1185">Reference proteome</keyword>
<accession>A0A1D8JEE6</accession>
<feature type="signal peptide" evidence="1">
    <location>
        <begin position="1"/>
        <end position="22"/>
    </location>
</feature>
<dbReference type="Pfam" id="PF11518">
    <property type="entry name" value="DUF3221"/>
    <property type="match status" value="1"/>
</dbReference>
<dbReference type="InterPro" id="IPR012340">
    <property type="entry name" value="NA-bd_OB-fold"/>
</dbReference>
<keyword evidence="1" id="KW-0732">Signal</keyword>
<gene>
    <name evidence="2" type="ORF">BI350_05525</name>
</gene>
<sequence>MRFLIAISMMFFLMGCSGMNSADQLDDDSDGLTAYHEDKYFDAFVLSKGINTFTVVDDIDNKSGEMIVSMAEETDKSSVRTLKKNDKVRIWYDLILESYPAKTRAYRVEVLEE</sequence>
<dbReference type="KEGG" id="surl:BI350_05525"/>
<evidence type="ECO:0000313" key="3">
    <source>
        <dbReference type="Proteomes" id="UP000185746"/>
    </source>
</evidence>
<dbReference type="PROSITE" id="PS51257">
    <property type="entry name" value="PROKAR_LIPOPROTEIN"/>
    <property type="match status" value="1"/>
</dbReference>
<dbReference type="EMBL" id="CP017560">
    <property type="protein sequence ID" value="AOV07058.1"/>
    <property type="molecule type" value="Genomic_DNA"/>
</dbReference>
<dbReference type="InterPro" id="IPR021598">
    <property type="entry name" value="DUF3221"/>
</dbReference>
<dbReference type="RefSeq" id="WP_075527184.1">
    <property type="nucleotide sequence ID" value="NZ_CP017560.1"/>
</dbReference>
<evidence type="ECO:0008006" key="4">
    <source>
        <dbReference type="Google" id="ProtNLM"/>
    </source>
</evidence>
<evidence type="ECO:0000313" key="2">
    <source>
        <dbReference type="EMBL" id="AOV07058.1"/>
    </source>
</evidence>
<reference evidence="2 3" key="1">
    <citation type="submission" date="2016-09" db="EMBL/GenBank/DDBJ databases">
        <title>Complete genome sequence of the Lysinibacillus sphaericus LMG 22257, a specie of Bacillus with ureolytic activity that can effectively biodeposit calcium carbonate.</title>
        <authorList>
            <person name="Yan W."/>
        </authorList>
    </citation>
    <scope>NUCLEOTIDE SEQUENCE [LARGE SCALE GENOMIC DNA]</scope>
    <source>
        <strain evidence="2 3">LMG 22257</strain>
    </source>
</reference>
<protein>
    <recommendedName>
        <fullName evidence="4">DUF3221 domain-containing protein</fullName>
    </recommendedName>
</protein>
<proteinExistence type="predicted"/>
<dbReference type="Proteomes" id="UP000185746">
    <property type="component" value="Chromosome"/>
</dbReference>